<name>A0ABP7L0F2_9SPHN</name>
<evidence type="ECO:0008006" key="4">
    <source>
        <dbReference type="Google" id="ProtNLM"/>
    </source>
</evidence>
<comment type="caution">
    <text evidence="2">The sequence shown here is derived from an EMBL/GenBank/DDBJ whole genome shotgun (WGS) entry which is preliminary data.</text>
</comment>
<keyword evidence="1" id="KW-0812">Transmembrane</keyword>
<proteinExistence type="predicted"/>
<evidence type="ECO:0000313" key="2">
    <source>
        <dbReference type="EMBL" id="GAA3890231.1"/>
    </source>
</evidence>
<protein>
    <recommendedName>
        <fullName evidence="4">Aa3-type cytochrome c oxidase subunit IV</fullName>
    </recommendedName>
</protein>
<dbReference type="RefSeq" id="WP_344698271.1">
    <property type="nucleotide sequence ID" value="NZ_BAABBM010000001.1"/>
</dbReference>
<evidence type="ECO:0000256" key="1">
    <source>
        <dbReference type="SAM" id="Phobius"/>
    </source>
</evidence>
<organism evidence="2 3">
    <name type="scientific">Sphingomonas limnosediminicola</name>
    <dbReference type="NCBI Taxonomy" id="940133"/>
    <lineage>
        <taxon>Bacteria</taxon>
        <taxon>Pseudomonadati</taxon>
        <taxon>Pseudomonadota</taxon>
        <taxon>Alphaproteobacteria</taxon>
        <taxon>Sphingomonadales</taxon>
        <taxon>Sphingomonadaceae</taxon>
        <taxon>Sphingomonas</taxon>
    </lineage>
</organism>
<sequence length="53" mass="5977">MAHDEEPLLANPPSQEAATHVADYERFTAMMKWGAIICLILAFIAVIVIKSYW</sequence>
<evidence type="ECO:0000313" key="3">
    <source>
        <dbReference type="Proteomes" id="UP001500827"/>
    </source>
</evidence>
<dbReference type="EMBL" id="BAABBM010000001">
    <property type="protein sequence ID" value="GAA3890231.1"/>
    <property type="molecule type" value="Genomic_DNA"/>
</dbReference>
<keyword evidence="3" id="KW-1185">Reference proteome</keyword>
<feature type="transmembrane region" description="Helical" evidence="1">
    <location>
        <begin position="33"/>
        <end position="52"/>
    </location>
</feature>
<keyword evidence="1" id="KW-1133">Transmembrane helix</keyword>
<accession>A0ABP7L0F2</accession>
<dbReference type="Proteomes" id="UP001500827">
    <property type="component" value="Unassembled WGS sequence"/>
</dbReference>
<gene>
    <name evidence="2" type="ORF">GCM10022276_06650</name>
</gene>
<reference evidence="3" key="1">
    <citation type="journal article" date="2019" name="Int. J. Syst. Evol. Microbiol.">
        <title>The Global Catalogue of Microorganisms (GCM) 10K type strain sequencing project: providing services to taxonomists for standard genome sequencing and annotation.</title>
        <authorList>
            <consortium name="The Broad Institute Genomics Platform"/>
            <consortium name="The Broad Institute Genome Sequencing Center for Infectious Disease"/>
            <person name="Wu L."/>
            <person name="Ma J."/>
        </authorList>
    </citation>
    <scope>NUCLEOTIDE SEQUENCE [LARGE SCALE GENOMIC DNA]</scope>
    <source>
        <strain evidence="3">JCM 17543</strain>
    </source>
</reference>
<keyword evidence="1" id="KW-0472">Membrane</keyword>